<reference evidence="2" key="1">
    <citation type="journal article" date="2020" name="Nat. Commun.">
        <title>Genome sequence of the cluster root forming white lupin.</title>
        <authorList>
            <person name="Hufnagel B."/>
            <person name="Marques A."/>
            <person name="Soriano A."/>
            <person name="Marques L."/>
            <person name="Divol F."/>
            <person name="Doumas P."/>
            <person name="Sallet E."/>
            <person name="Mancinotti D."/>
            <person name="Carrere S."/>
            <person name="Marande W."/>
            <person name="Arribat S."/>
            <person name="Keller J."/>
            <person name="Huneau C."/>
            <person name="Blein T."/>
            <person name="Aime D."/>
            <person name="Laguerre M."/>
            <person name="Taylor J."/>
            <person name="Schubert V."/>
            <person name="Nelson M."/>
            <person name="Geu-Flores F."/>
            <person name="Crespi M."/>
            <person name="Gallardo-Guerrero K."/>
            <person name="Delaux P.-M."/>
            <person name="Salse J."/>
            <person name="Berges H."/>
            <person name="Guyot R."/>
            <person name="Gouzy J."/>
            <person name="Peret B."/>
        </authorList>
    </citation>
    <scope>NUCLEOTIDE SEQUENCE [LARGE SCALE GENOMIC DNA]</scope>
    <source>
        <strain evidence="2">cv. Amiga</strain>
    </source>
</reference>
<keyword evidence="1" id="KW-0808">Transferase</keyword>
<dbReference type="EMBL" id="WOCE01000006">
    <property type="protein sequence ID" value="KAE9611781.1"/>
    <property type="molecule type" value="Genomic_DNA"/>
</dbReference>
<comment type="caution">
    <text evidence="1">The sequence shown here is derived from an EMBL/GenBank/DDBJ whole genome shotgun (WGS) entry which is preliminary data.</text>
</comment>
<evidence type="ECO:0000313" key="2">
    <source>
        <dbReference type="Proteomes" id="UP000447434"/>
    </source>
</evidence>
<evidence type="ECO:0000313" key="1">
    <source>
        <dbReference type="EMBL" id="KAE9611781.1"/>
    </source>
</evidence>
<dbReference type="GO" id="GO:0003964">
    <property type="term" value="F:RNA-directed DNA polymerase activity"/>
    <property type="evidence" value="ECO:0007669"/>
    <property type="project" value="UniProtKB-KW"/>
</dbReference>
<gene>
    <name evidence="1" type="ORF">Lalb_Chr06g0166091</name>
</gene>
<dbReference type="Proteomes" id="UP000447434">
    <property type="component" value="Chromosome 6"/>
</dbReference>
<accession>A0A6A4QD86</accession>
<proteinExistence type="predicted"/>
<name>A0A6A4QD86_LUPAL</name>
<dbReference type="AlphaFoldDB" id="A0A6A4QD86"/>
<keyword evidence="1" id="KW-0548">Nucleotidyltransferase</keyword>
<keyword evidence="2" id="KW-1185">Reference proteome</keyword>
<keyword evidence="1" id="KW-0695">RNA-directed DNA polymerase</keyword>
<sequence>MRLLEKLGHKREENNLMYCDNSSTIQLSKHSVFHGKSKHIDVKFHFLRDLVNEGIVKLKYCNTQNQIADIMTKPLKKEQFIRLRGMLGLMSAREIS</sequence>
<dbReference type="CDD" id="cd09272">
    <property type="entry name" value="RNase_HI_RT_Ty1"/>
    <property type="match status" value="1"/>
</dbReference>
<dbReference type="OrthoDB" id="2551793at2759"/>
<organism evidence="1 2">
    <name type="scientific">Lupinus albus</name>
    <name type="common">White lupine</name>
    <name type="synonym">Lupinus termis</name>
    <dbReference type="NCBI Taxonomy" id="3870"/>
    <lineage>
        <taxon>Eukaryota</taxon>
        <taxon>Viridiplantae</taxon>
        <taxon>Streptophyta</taxon>
        <taxon>Embryophyta</taxon>
        <taxon>Tracheophyta</taxon>
        <taxon>Spermatophyta</taxon>
        <taxon>Magnoliopsida</taxon>
        <taxon>eudicotyledons</taxon>
        <taxon>Gunneridae</taxon>
        <taxon>Pentapetalae</taxon>
        <taxon>rosids</taxon>
        <taxon>fabids</taxon>
        <taxon>Fabales</taxon>
        <taxon>Fabaceae</taxon>
        <taxon>Papilionoideae</taxon>
        <taxon>50 kb inversion clade</taxon>
        <taxon>genistoids sensu lato</taxon>
        <taxon>core genistoids</taxon>
        <taxon>Genisteae</taxon>
        <taxon>Lupinus</taxon>
    </lineage>
</organism>
<protein>
    <submittedName>
        <fullName evidence="1">Putative RNA-directed DNA polymerase</fullName>
    </submittedName>
</protein>